<proteinExistence type="predicted"/>
<sequence>PFMGSGSTLVACRERGLDSYGFDVSPLGVLASRAKTNDYDPEELKPAIKGLSKSKFKRQVK</sequence>
<dbReference type="EMBL" id="LAZR01054918">
    <property type="protein sequence ID" value="KKK77517.1"/>
    <property type="molecule type" value="Genomic_DNA"/>
</dbReference>
<dbReference type="InterPro" id="IPR029063">
    <property type="entry name" value="SAM-dependent_MTases_sf"/>
</dbReference>
<name>A0A0F8Y7V1_9ZZZZ</name>
<dbReference type="SUPFAM" id="SSF53335">
    <property type="entry name" value="S-adenosyl-L-methionine-dependent methyltransferases"/>
    <property type="match status" value="1"/>
</dbReference>
<accession>A0A0F8Y7V1</accession>
<evidence type="ECO:0000313" key="1">
    <source>
        <dbReference type="EMBL" id="KKK77517.1"/>
    </source>
</evidence>
<gene>
    <name evidence="1" type="ORF">LCGC14_2852820</name>
</gene>
<organism evidence="1">
    <name type="scientific">marine sediment metagenome</name>
    <dbReference type="NCBI Taxonomy" id="412755"/>
    <lineage>
        <taxon>unclassified sequences</taxon>
        <taxon>metagenomes</taxon>
        <taxon>ecological metagenomes</taxon>
    </lineage>
</organism>
<comment type="caution">
    <text evidence="1">The sequence shown here is derived from an EMBL/GenBank/DDBJ whole genome shotgun (WGS) entry which is preliminary data.</text>
</comment>
<dbReference type="AlphaFoldDB" id="A0A0F8Y7V1"/>
<protein>
    <recommendedName>
        <fullName evidence="2">DNA methylase N-4/N-6 domain-containing protein</fullName>
    </recommendedName>
</protein>
<evidence type="ECO:0008006" key="2">
    <source>
        <dbReference type="Google" id="ProtNLM"/>
    </source>
</evidence>
<feature type="non-terminal residue" evidence="1">
    <location>
        <position position="1"/>
    </location>
</feature>
<reference evidence="1" key="1">
    <citation type="journal article" date="2015" name="Nature">
        <title>Complex archaea that bridge the gap between prokaryotes and eukaryotes.</title>
        <authorList>
            <person name="Spang A."/>
            <person name="Saw J.H."/>
            <person name="Jorgensen S.L."/>
            <person name="Zaremba-Niedzwiedzka K."/>
            <person name="Martijn J."/>
            <person name="Lind A.E."/>
            <person name="van Eijk R."/>
            <person name="Schleper C."/>
            <person name="Guy L."/>
            <person name="Ettema T.J."/>
        </authorList>
    </citation>
    <scope>NUCLEOTIDE SEQUENCE</scope>
</reference>
<dbReference type="Gene3D" id="3.40.50.150">
    <property type="entry name" value="Vaccinia Virus protein VP39"/>
    <property type="match status" value="1"/>
</dbReference>